<reference evidence="2" key="1">
    <citation type="submission" date="2021-03" db="EMBL/GenBank/DDBJ databases">
        <authorList>
            <person name="Bekaert M."/>
        </authorList>
    </citation>
    <scope>NUCLEOTIDE SEQUENCE</scope>
</reference>
<evidence type="ECO:0000313" key="3">
    <source>
        <dbReference type="Proteomes" id="UP000683360"/>
    </source>
</evidence>
<feature type="coiled-coil region" evidence="1">
    <location>
        <begin position="145"/>
        <end position="172"/>
    </location>
</feature>
<keyword evidence="3" id="KW-1185">Reference proteome</keyword>
<protein>
    <submittedName>
        <fullName evidence="2">Uncharacterized protein</fullName>
    </submittedName>
</protein>
<accession>A0A8S3SSZ6</accession>
<evidence type="ECO:0000313" key="2">
    <source>
        <dbReference type="EMBL" id="CAG2221105.1"/>
    </source>
</evidence>
<comment type="caution">
    <text evidence="2">The sequence shown here is derived from an EMBL/GenBank/DDBJ whole genome shotgun (WGS) entry which is preliminary data.</text>
</comment>
<name>A0A8S3SSZ6_MYTED</name>
<keyword evidence="1" id="KW-0175">Coiled coil</keyword>
<evidence type="ECO:0000256" key="1">
    <source>
        <dbReference type="SAM" id="Coils"/>
    </source>
</evidence>
<dbReference type="EMBL" id="CAJPWZ010001676">
    <property type="protein sequence ID" value="CAG2221105.1"/>
    <property type="molecule type" value="Genomic_DNA"/>
</dbReference>
<proteinExistence type="predicted"/>
<organism evidence="2 3">
    <name type="scientific">Mytilus edulis</name>
    <name type="common">Blue mussel</name>
    <dbReference type="NCBI Taxonomy" id="6550"/>
    <lineage>
        <taxon>Eukaryota</taxon>
        <taxon>Metazoa</taxon>
        <taxon>Spiralia</taxon>
        <taxon>Lophotrochozoa</taxon>
        <taxon>Mollusca</taxon>
        <taxon>Bivalvia</taxon>
        <taxon>Autobranchia</taxon>
        <taxon>Pteriomorphia</taxon>
        <taxon>Mytilida</taxon>
        <taxon>Mytiloidea</taxon>
        <taxon>Mytilidae</taxon>
        <taxon>Mytilinae</taxon>
        <taxon>Mytilus</taxon>
    </lineage>
</organism>
<dbReference type="Proteomes" id="UP000683360">
    <property type="component" value="Unassembled WGS sequence"/>
</dbReference>
<gene>
    <name evidence="2" type="ORF">MEDL_34558</name>
</gene>
<dbReference type="AlphaFoldDB" id="A0A8S3SSZ6"/>
<dbReference type="OrthoDB" id="5986221at2759"/>
<sequence>MIQLAPGKNNPSSSHFDLYLYQNLKTTTRGQQNKFLEYFSFKNWQKLPEPEKKQHTLENCRLCNTVHIEHSSLHKSAAPEVTELTALCQSITDTIVQQSTPSSSHGTTTKGLKAVQNIVKIVQPMMEKNLNIKFENPIKVSLSPLKTPEQKRKEFERNLKETKQKMDDAFTDVGEDIHVFLASGKSFNQYTRDRMSTSFESKKSASKRVLSRLNKEKSGYKPKKHHGKFDNYKFDKDLFLQEIQQNPAGSTINWSLLARKYDIKSKNGTTPKNAGQVLKEYAKTKNPNLTQHLRLRRIRRAKKIIIQKNIKISLPTKRPAKNLKTDIKRKVSSGELYIGVPVAPKSIVKTKITDAGTLNQEKEQIYGRKIPMQHIRKSALEHQIQSGTLRFFTDEEYINISDQELRSRFLRIQESIPENRENAISFLKSLERTRSIKLWHDHSDILNHSYVCFMLSWLYDTANYLTNQEYMEKYPERKPINVQAEVEKPKIYIFGQSGCKDEEQMTYVETRLEDLKDIDTPIEHDNYKIQDCLRLFSGDGPARQFEGGQQRGGNYPCLCGVHAEEHTNLLHCFQVSPQDLDDRCRLATSSNSLRKLKEGCLNPFQNLKKDEIMTELDSRKIDFDCSLKPDLQAILTTTLHGICRPPALMTNSPHLTSQDLNIGKYEILGCEPLHDLTNVIQNVITELPCHISDSSVQKLFSNFSNSTIGDKNQIKGSDARLFLVKLAQFTSDLHGNGKLEDNIMQLINSLVEVVNISYLPSESRTPKIILRLYNQALIFGMVCRNVIGKPSKMTSRKFYGSHFHSVTVHLPNTLRIFSLRSVHTEQEERCFGDLRRISEMTTNRQPKWIADNAMLRFNSQQNAPDKPESFKIQDSIISRQARLLPERRRSTFSAELINKRPSFVQCHLYFRCIMRMLNSSLV</sequence>